<evidence type="ECO:0000313" key="3">
    <source>
        <dbReference type="Proteomes" id="UP001470230"/>
    </source>
</evidence>
<evidence type="ECO:0000313" key="2">
    <source>
        <dbReference type="EMBL" id="KAK8881092.1"/>
    </source>
</evidence>
<dbReference type="EMBL" id="JAPFFF010000010">
    <property type="protein sequence ID" value="KAK8881092.1"/>
    <property type="molecule type" value="Genomic_DNA"/>
</dbReference>
<dbReference type="Gene3D" id="3.60.10.10">
    <property type="entry name" value="Endonuclease/exonuclease/phosphatase"/>
    <property type="match status" value="1"/>
</dbReference>
<feature type="domain" description="Inositol polyphosphate-related phosphatase" evidence="1">
    <location>
        <begin position="2"/>
        <end position="280"/>
    </location>
</feature>
<sequence>MQILQILFLTWNIGHPSAIPQLSTAFDKFKQNYSDLIFICLQEIDKRSHIFNGHCEKAMNIYTSQIVNEFPNYSLFYKFNFQSVALFILANKQTKYQNIIQKLTKVIKHDADGKGSIISTLLINNKTISVIGNHLQYDARNFDERNIEWLNVIHNYLFKSDFIIMLGDLNYRIELNFDKILKKISQRNYNRLLRADQLKKAQRIFPLLGLFKEPLINFPPTYKFEKNSTNYDASSIKRVPSYTDRILVATFRNNNFPKVKEYNCISTQVSDHRPVYAFYDFFL</sequence>
<keyword evidence="3" id="KW-1185">Reference proteome</keyword>
<dbReference type="PANTHER" id="PTHR11200:SF300">
    <property type="entry name" value="TYPE II INOSITOL 1,4,5-TRISPHOSPHATE 5-PHOSPHATASE"/>
    <property type="match status" value="1"/>
</dbReference>
<reference evidence="2 3" key="1">
    <citation type="submission" date="2024-04" db="EMBL/GenBank/DDBJ databases">
        <title>Tritrichomonas musculus Genome.</title>
        <authorList>
            <person name="Alves-Ferreira E."/>
            <person name="Grigg M."/>
            <person name="Lorenzi H."/>
            <person name="Galac M."/>
        </authorList>
    </citation>
    <scope>NUCLEOTIDE SEQUENCE [LARGE SCALE GENOMIC DNA]</scope>
    <source>
        <strain evidence="2 3">EAF2021</strain>
    </source>
</reference>
<protein>
    <recommendedName>
        <fullName evidence="1">Inositol polyphosphate-related phosphatase domain-containing protein</fullName>
    </recommendedName>
</protein>
<organism evidence="2 3">
    <name type="scientific">Tritrichomonas musculus</name>
    <dbReference type="NCBI Taxonomy" id="1915356"/>
    <lineage>
        <taxon>Eukaryota</taxon>
        <taxon>Metamonada</taxon>
        <taxon>Parabasalia</taxon>
        <taxon>Tritrichomonadida</taxon>
        <taxon>Tritrichomonadidae</taxon>
        <taxon>Tritrichomonas</taxon>
    </lineage>
</organism>
<dbReference type="PANTHER" id="PTHR11200">
    <property type="entry name" value="INOSITOL 5-PHOSPHATASE"/>
    <property type="match status" value="1"/>
</dbReference>
<dbReference type="InterPro" id="IPR046985">
    <property type="entry name" value="IP5"/>
</dbReference>
<comment type="caution">
    <text evidence="2">The sequence shown here is derived from an EMBL/GenBank/DDBJ whole genome shotgun (WGS) entry which is preliminary data.</text>
</comment>
<accession>A0ABR2JQC4</accession>
<dbReference type="SMART" id="SM00128">
    <property type="entry name" value="IPPc"/>
    <property type="match status" value="1"/>
</dbReference>
<proteinExistence type="predicted"/>
<dbReference type="InterPro" id="IPR000300">
    <property type="entry name" value="IPPc"/>
</dbReference>
<dbReference type="Proteomes" id="UP001470230">
    <property type="component" value="Unassembled WGS sequence"/>
</dbReference>
<dbReference type="SUPFAM" id="SSF56219">
    <property type="entry name" value="DNase I-like"/>
    <property type="match status" value="1"/>
</dbReference>
<name>A0ABR2JQC4_9EUKA</name>
<evidence type="ECO:0000259" key="1">
    <source>
        <dbReference type="SMART" id="SM00128"/>
    </source>
</evidence>
<gene>
    <name evidence="2" type="ORF">M9Y10_003820</name>
</gene>
<dbReference type="Pfam" id="PF22669">
    <property type="entry name" value="Exo_endo_phos2"/>
    <property type="match status" value="1"/>
</dbReference>
<dbReference type="InterPro" id="IPR036691">
    <property type="entry name" value="Endo/exonu/phosph_ase_sf"/>
</dbReference>